<reference evidence="2 3" key="1">
    <citation type="journal article" date="2018" name="Nat. Ecol. Evol.">
        <title>Pezizomycetes genomes reveal the molecular basis of ectomycorrhizal truffle lifestyle.</title>
        <authorList>
            <person name="Murat C."/>
            <person name="Payen T."/>
            <person name="Noel B."/>
            <person name="Kuo A."/>
            <person name="Morin E."/>
            <person name="Chen J."/>
            <person name="Kohler A."/>
            <person name="Krizsan K."/>
            <person name="Balestrini R."/>
            <person name="Da Silva C."/>
            <person name="Montanini B."/>
            <person name="Hainaut M."/>
            <person name="Levati E."/>
            <person name="Barry K.W."/>
            <person name="Belfiori B."/>
            <person name="Cichocki N."/>
            <person name="Clum A."/>
            <person name="Dockter R.B."/>
            <person name="Fauchery L."/>
            <person name="Guy J."/>
            <person name="Iotti M."/>
            <person name="Le Tacon F."/>
            <person name="Lindquist E.A."/>
            <person name="Lipzen A."/>
            <person name="Malagnac F."/>
            <person name="Mello A."/>
            <person name="Molinier V."/>
            <person name="Miyauchi S."/>
            <person name="Poulain J."/>
            <person name="Riccioni C."/>
            <person name="Rubini A."/>
            <person name="Sitrit Y."/>
            <person name="Splivallo R."/>
            <person name="Traeger S."/>
            <person name="Wang M."/>
            <person name="Zifcakova L."/>
            <person name="Wipf D."/>
            <person name="Zambonelli A."/>
            <person name="Paolocci F."/>
            <person name="Nowrousian M."/>
            <person name="Ottonello S."/>
            <person name="Baldrian P."/>
            <person name="Spatafora J.W."/>
            <person name="Henrissat B."/>
            <person name="Nagy L.G."/>
            <person name="Aury J.M."/>
            <person name="Wincker P."/>
            <person name="Grigoriev I.V."/>
            <person name="Bonfante P."/>
            <person name="Martin F.M."/>
        </authorList>
    </citation>
    <scope>NUCLEOTIDE SEQUENCE [LARGE SCALE GENOMIC DNA]</scope>
    <source>
        <strain evidence="2 3">CCBAS932</strain>
    </source>
</reference>
<organism evidence="2 3">
    <name type="scientific">Morchella conica CCBAS932</name>
    <dbReference type="NCBI Taxonomy" id="1392247"/>
    <lineage>
        <taxon>Eukaryota</taxon>
        <taxon>Fungi</taxon>
        <taxon>Dikarya</taxon>
        <taxon>Ascomycota</taxon>
        <taxon>Pezizomycotina</taxon>
        <taxon>Pezizomycetes</taxon>
        <taxon>Pezizales</taxon>
        <taxon>Morchellaceae</taxon>
        <taxon>Morchella</taxon>
    </lineage>
</organism>
<dbReference type="Pfam" id="PF06966">
    <property type="entry name" value="DUF1295"/>
    <property type="match status" value="1"/>
</dbReference>
<keyword evidence="1" id="KW-0812">Transmembrane</keyword>
<feature type="transmembrane region" description="Helical" evidence="1">
    <location>
        <begin position="148"/>
        <end position="173"/>
    </location>
</feature>
<accession>A0A3N4KXY8</accession>
<protein>
    <submittedName>
        <fullName evidence="2">DUF1295-domain-containing protein</fullName>
    </submittedName>
</protein>
<dbReference type="PANTHER" id="PTHR32251">
    <property type="entry name" value="3-OXO-5-ALPHA-STEROID 4-DEHYDROGENASE"/>
    <property type="match status" value="1"/>
</dbReference>
<evidence type="ECO:0000313" key="2">
    <source>
        <dbReference type="EMBL" id="RPB15397.1"/>
    </source>
</evidence>
<gene>
    <name evidence="2" type="ORF">P167DRAFT_557338</name>
</gene>
<dbReference type="EMBL" id="ML119113">
    <property type="protein sequence ID" value="RPB15397.1"/>
    <property type="molecule type" value="Genomic_DNA"/>
</dbReference>
<feature type="transmembrane region" description="Helical" evidence="1">
    <location>
        <begin position="82"/>
        <end position="98"/>
    </location>
</feature>
<dbReference type="Gene3D" id="1.20.120.1630">
    <property type="match status" value="1"/>
</dbReference>
<dbReference type="AlphaFoldDB" id="A0A3N4KXY8"/>
<evidence type="ECO:0000313" key="3">
    <source>
        <dbReference type="Proteomes" id="UP000277580"/>
    </source>
</evidence>
<keyword evidence="1" id="KW-1133">Transmembrane helix</keyword>
<keyword evidence="3" id="KW-1185">Reference proteome</keyword>
<dbReference type="Proteomes" id="UP000277580">
    <property type="component" value="Unassembled WGS sequence"/>
</dbReference>
<sequence length="344" mass="39273">MSALPQISHLEEITSYSHTIAPYLHQLSLAHVLPLLRREVSPTEWYLSTNPLISGVTFALFIASVVLVASELNRNYSQIDRLWSLLPAIYIGHFALYARLSGLNTERLDTLLMFGCLWGARLTFNYWRKGGYNMGSEDYRWNTVKVNIPPIAFFALNVIFISFYQSFLLLSVAAPSYVILLSSFLPEAVLPHWAMPDLLFSRGLLLALIAETFADQQQWAFQTAKASYRATGVVPPKFEKEDLDRGFVVTGLWSFSRHPNFAAEQMVWVGVYLWSCWVGDVMWYWGAIGAANYCLLFQASTLLTEWITAGKYKEYKEYQMRVNKFLPGWRTLIGGDELKGNKEL</sequence>
<name>A0A3N4KXY8_9PEZI</name>
<keyword evidence="1" id="KW-0472">Membrane</keyword>
<dbReference type="InterPro" id="IPR010721">
    <property type="entry name" value="UstE-like"/>
</dbReference>
<dbReference type="GO" id="GO:0016020">
    <property type="term" value="C:membrane"/>
    <property type="evidence" value="ECO:0007669"/>
    <property type="project" value="TreeGrafter"/>
</dbReference>
<dbReference type="InParanoid" id="A0A3N4KXY8"/>
<evidence type="ECO:0000256" key="1">
    <source>
        <dbReference type="SAM" id="Phobius"/>
    </source>
</evidence>
<proteinExistence type="predicted"/>
<dbReference type="PANTHER" id="PTHR32251:SF23">
    <property type="entry name" value="3-OXO-5-ALPHA-STEROID 4-DEHYDROGENASE (DUF1295)"/>
    <property type="match status" value="1"/>
</dbReference>
<dbReference type="OrthoDB" id="201504at2759"/>
<feature type="transmembrane region" description="Helical" evidence="1">
    <location>
        <begin position="52"/>
        <end position="70"/>
    </location>
</feature>